<feature type="binding site" evidence="9">
    <location>
        <begin position="290"/>
        <end position="294"/>
    </location>
    <ligand>
        <name>GTP</name>
        <dbReference type="ChEBI" id="CHEBI:37565"/>
    </ligand>
</feature>
<feature type="binding site" evidence="9">
    <location>
        <begin position="354"/>
        <end position="357"/>
    </location>
    <ligand>
        <name>GTP</name>
        <dbReference type="ChEBI" id="CHEBI:37565"/>
    </ligand>
</feature>
<protein>
    <recommendedName>
        <fullName evidence="9">Signal recognition particle receptor FtsY</fullName>
        <shortName evidence="9">SRP receptor</shortName>
        <ecNumber evidence="9">3.6.5.4</ecNumber>
    </recommendedName>
</protein>
<dbReference type="InterPro" id="IPR004390">
    <property type="entry name" value="SR_rcpt_FtsY"/>
</dbReference>
<dbReference type="InterPro" id="IPR027417">
    <property type="entry name" value="P-loop_NTPase"/>
</dbReference>
<dbReference type="CDD" id="cd17874">
    <property type="entry name" value="FtsY"/>
    <property type="match status" value="1"/>
</dbReference>
<dbReference type="Proteomes" id="UP001152321">
    <property type="component" value="Unassembled WGS sequence"/>
</dbReference>
<dbReference type="EMBL" id="JANRMI010000005">
    <property type="protein sequence ID" value="MDG0817856.1"/>
    <property type="molecule type" value="Genomic_DNA"/>
</dbReference>
<keyword evidence="5 9" id="KW-0342">GTP-binding</keyword>
<evidence type="ECO:0000256" key="5">
    <source>
        <dbReference type="ARBA" id="ARBA00023134"/>
    </source>
</evidence>
<evidence type="ECO:0000256" key="7">
    <source>
        <dbReference type="ARBA" id="ARBA00023170"/>
    </source>
</evidence>
<keyword evidence="7 9" id="KW-0675">Receptor</keyword>
<dbReference type="RefSeq" id="WP_277579332.1">
    <property type="nucleotide sequence ID" value="NZ_JANRMI010000005.1"/>
</dbReference>
<sequence length="403" mass="43948">MSPGHETQIEILFGAAALLLTIIMAAIFLSFWKTMRQEKKKELEYQAKRELLPEQEQEKVLQPAGHELAEDRGEEPLAHIDSTGQIVSDIEQVDLAVDLREALKKTEENLFGRIRNLFKSESNNKHLDEIEEILYTSDLGPITVQRLMKALEDKLSKKERADYELVRETLKEEIKHIFAGSHSAAPGDGILQKIHFAESGPTILMIVGVNGAGKTTSIGKIAAQLAGQGKKVLVAAGDTFRAAAGGQLKVWTDRAKVEIFSPEGVTDPSGVAFEAVAKGKAQGYDVVIVDTAGRLHTQANLMEEIKKMKRVMSKVIPEAPHETLIVLDANSGQNALMQAKEFHNALGLTGAVLTKMDGTAKGGVAVGLAQELQIPIKLIGVGERIQDLRSFSAQEFVDSLFQA</sequence>
<dbReference type="PANTHER" id="PTHR43134">
    <property type="entry name" value="SIGNAL RECOGNITION PARTICLE RECEPTOR SUBUNIT ALPHA"/>
    <property type="match status" value="1"/>
</dbReference>
<dbReference type="NCBIfam" id="TIGR00064">
    <property type="entry name" value="ftsY"/>
    <property type="match status" value="1"/>
</dbReference>
<evidence type="ECO:0000259" key="11">
    <source>
        <dbReference type="PROSITE" id="PS00300"/>
    </source>
</evidence>
<dbReference type="InterPro" id="IPR042101">
    <property type="entry name" value="SRP54_N_sf"/>
</dbReference>
<accession>A0ABT6DLU9</accession>
<dbReference type="InterPro" id="IPR003593">
    <property type="entry name" value="AAA+_ATPase"/>
</dbReference>
<evidence type="ECO:0000256" key="9">
    <source>
        <dbReference type="HAMAP-Rule" id="MF_00920"/>
    </source>
</evidence>
<evidence type="ECO:0000256" key="3">
    <source>
        <dbReference type="ARBA" id="ARBA00022741"/>
    </source>
</evidence>
<dbReference type="EC" id="3.6.5.4" evidence="9"/>
<feature type="domain" description="SRP54-type proteins GTP-binding" evidence="11">
    <location>
        <begin position="375"/>
        <end position="388"/>
    </location>
</feature>
<evidence type="ECO:0000313" key="12">
    <source>
        <dbReference type="EMBL" id="MDG0817856.1"/>
    </source>
</evidence>
<dbReference type="HAMAP" id="MF_00920">
    <property type="entry name" value="FtsY"/>
    <property type="match status" value="1"/>
</dbReference>
<organism evidence="12 13">
    <name type="scientific">Bdellovibrio svalbardensis</name>
    <dbReference type="NCBI Taxonomy" id="2972972"/>
    <lineage>
        <taxon>Bacteria</taxon>
        <taxon>Pseudomonadati</taxon>
        <taxon>Bdellovibrionota</taxon>
        <taxon>Bdellovibrionia</taxon>
        <taxon>Bdellovibrionales</taxon>
        <taxon>Pseudobdellovibrionaceae</taxon>
        <taxon>Bdellovibrio</taxon>
    </lineage>
</organism>
<keyword evidence="13" id="KW-1185">Reference proteome</keyword>
<comment type="similarity">
    <text evidence="9">Belongs to the GTP-binding SRP family. FtsY subfamily.</text>
</comment>
<feature type="binding site" evidence="9">
    <location>
        <begin position="208"/>
        <end position="215"/>
    </location>
    <ligand>
        <name>GTP</name>
        <dbReference type="ChEBI" id="CHEBI:37565"/>
    </ligand>
</feature>
<dbReference type="SMART" id="SM00962">
    <property type="entry name" value="SRP54"/>
    <property type="match status" value="1"/>
</dbReference>
<evidence type="ECO:0000256" key="6">
    <source>
        <dbReference type="ARBA" id="ARBA00023136"/>
    </source>
</evidence>
<evidence type="ECO:0000256" key="2">
    <source>
        <dbReference type="ARBA" id="ARBA00022490"/>
    </source>
</evidence>
<reference evidence="12" key="1">
    <citation type="submission" date="2022-08" db="EMBL/GenBank/DDBJ databases">
        <title>Novel Bdellovibrio Species Isolated from Svalbard: Designation Bdellovibrio svalbardensis.</title>
        <authorList>
            <person name="Mitchell R.J."/>
            <person name="Choi S.Y."/>
        </authorList>
    </citation>
    <scope>NUCLEOTIDE SEQUENCE</scope>
    <source>
        <strain evidence="12">PAP01</strain>
    </source>
</reference>
<keyword evidence="10" id="KW-1133">Transmembrane helix</keyword>
<evidence type="ECO:0000256" key="4">
    <source>
        <dbReference type="ARBA" id="ARBA00022801"/>
    </source>
</evidence>
<dbReference type="InterPro" id="IPR036225">
    <property type="entry name" value="SRP/SRP_N"/>
</dbReference>
<dbReference type="Gene3D" id="1.20.120.140">
    <property type="entry name" value="Signal recognition particle SRP54, nucleotide-binding domain"/>
    <property type="match status" value="1"/>
</dbReference>
<evidence type="ECO:0000256" key="10">
    <source>
        <dbReference type="SAM" id="Phobius"/>
    </source>
</evidence>
<dbReference type="SMART" id="SM00963">
    <property type="entry name" value="SRP54_N"/>
    <property type="match status" value="1"/>
</dbReference>
<dbReference type="SMART" id="SM00382">
    <property type="entry name" value="AAA"/>
    <property type="match status" value="1"/>
</dbReference>
<dbReference type="InterPro" id="IPR013822">
    <property type="entry name" value="Signal_recog_particl_SRP54_hlx"/>
</dbReference>
<evidence type="ECO:0000256" key="1">
    <source>
        <dbReference type="ARBA" id="ARBA00022475"/>
    </source>
</evidence>
<comment type="caution">
    <text evidence="12">The sequence shown here is derived from an EMBL/GenBank/DDBJ whole genome shotgun (WGS) entry which is preliminary data.</text>
</comment>
<dbReference type="Gene3D" id="3.40.50.300">
    <property type="entry name" value="P-loop containing nucleotide triphosphate hydrolases"/>
    <property type="match status" value="1"/>
</dbReference>
<comment type="subcellular location">
    <subcellularLocation>
        <location evidence="9">Cell membrane</location>
        <topology evidence="9">Peripheral membrane protein</topology>
        <orientation evidence="9">Cytoplasmic side</orientation>
    </subcellularLocation>
    <subcellularLocation>
        <location evidence="9">Cytoplasm</location>
    </subcellularLocation>
</comment>
<dbReference type="SUPFAM" id="SSF47364">
    <property type="entry name" value="Domain of the SRP/SRP receptor G-proteins"/>
    <property type="match status" value="1"/>
</dbReference>
<keyword evidence="3 9" id="KW-0547">Nucleotide-binding</keyword>
<keyword evidence="1 9" id="KW-1003">Cell membrane</keyword>
<gene>
    <name evidence="9 12" type="primary">ftsY</name>
    <name evidence="12" type="ORF">NWE73_15855</name>
</gene>
<comment type="subunit">
    <text evidence="9">Part of the signal recognition particle protein translocation system, which is composed of SRP and FtsY.</text>
</comment>
<evidence type="ECO:0000256" key="8">
    <source>
        <dbReference type="ARBA" id="ARBA00048027"/>
    </source>
</evidence>
<dbReference type="PANTHER" id="PTHR43134:SF1">
    <property type="entry name" value="SIGNAL RECOGNITION PARTICLE RECEPTOR SUBUNIT ALPHA"/>
    <property type="match status" value="1"/>
</dbReference>
<dbReference type="PROSITE" id="PS00300">
    <property type="entry name" value="SRP54"/>
    <property type="match status" value="1"/>
</dbReference>
<dbReference type="Pfam" id="PF00448">
    <property type="entry name" value="SRP54"/>
    <property type="match status" value="1"/>
</dbReference>
<evidence type="ECO:0000313" key="13">
    <source>
        <dbReference type="Proteomes" id="UP001152321"/>
    </source>
</evidence>
<name>A0ABT6DLU9_9BACT</name>
<feature type="transmembrane region" description="Helical" evidence="10">
    <location>
        <begin position="12"/>
        <end position="32"/>
    </location>
</feature>
<comment type="catalytic activity">
    <reaction evidence="8 9">
        <text>GTP + H2O = GDP + phosphate + H(+)</text>
        <dbReference type="Rhea" id="RHEA:19669"/>
        <dbReference type="ChEBI" id="CHEBI:15377"/>
        <dbReference type="ChEBI" id="CHEBI:15378"/>
        <dbReference type="ChEBI" id="CHEBI:37565"/>
        <dbReference type="ChEBI" id="CHEBI:43474"/>
        <dbReference type="ChEBI" id="CHEBI:58189"/>
        <dbReference type="EC" id="3.6.5.4"/>
    </reaction>
</comment>
<keyword evidence="10" id="KW-0812">Transmembrane</keyword>
<proteinExistence type="inferred from homology"/>
<dbReference type="SUPFAM" id="SSF52540">
    <property type="entry name" value="P-loop containing nucleoside triphosphate hydrolases"/>
    <property type="match status" value="1"/>
</dbReference>
<comment type="function">
    <text evidence="9">Involved in targeting and insertion of nascent membrane proteins into the cytoplasmic membrane. Acts as a receptor for the complex formed by the signal recognition particle (SRP) and the ribosome-nascent chain (RNC).</text>
</comment>
<dbReference type="InterPro" id="IPR000897">
    <property type="entry name" value="SRP54_GTPase_dom"/>
</dbReference>
<keyword evidence="6 9" id="KW-0472">Membrane</keyword>
<dbReference type="Pfam" id="PF02881">
    <property type="entry name" value="SRP54_N"/>
    <property type="match status" value="1"/>
</dbReference>
<keyword evidence="4 9" id="KW-0378">Hydrolase</keyword>
<keyword evidence="2 9" id="KW-0963">Cytoplasm</keyword>